<reference evidence="13 14" key="1">
    <citation type="journal article" date="2019" name="Nat. Ecol. Evol.">
        <title>Megaphylogeny resolves global patterns of mushroom evolution.</title>
        <authorList>
            <person name="Varga T."/>
            <person name="Krizsan K."/>
            <person name="Foldi C."/>
            <person name="Dima B."/>
            <person name="Sanchez-Garcia M."/>
            <person name="Sanchez-Ramirez S."/>
            <person name="Szollosi G.J."/>
            <person name="Szarkandi J.G."/>
            <person name="Papp V."/>
            <person name="Albert L."/>
            <person name="Andreopoulos W."/>
            <person name="Angelini C."/>
            <person name="Antonin V."/>
            <person name="Barry K.W."/>
            <person name="Bougher N.L."/>
            <person name="Buchanan P."/>
            <person name="Buyck B."/>
            <person name="Bense V."/>
            <person name="Catcheside P."/>
            <person name="Chovatia M."/>
            <person name="Cooper J."/>
            <person name="Damon W."/>
            <person name="Desjardin D."/>
            <person name="Finy P."/>
            <person name="Geml J."/>
            <person name="Haridas S."/>
            <person name="Hughes K."/>
            <person name="Justo A."/>
            <person name="Karasinski D."/>
            <person name="Kautmanova I."/>
            <person name="Kiss B."/>
            <person name="Kocsube S."/>
            <person name="Kotiranta H."/>
            <person name="LaButti K.M."/>
            <person name="Lechner B.E."/>
            <person name="Liimatainen K."/>
            <person name="Lipzen A."/>
            <person name="Lukacs Z."/>
            <person name="Mihaltcheva S."/>
            <person name="Morgado L.N."/>
            <person name="Niskanen T."/>
            <person name="Noordeloos M.E."/>
            <person name="Ohm R.A."/>
            <person name="Ortiz-Santana B."/>
            <person name="Ovrebo C."/>
            <person name="Racz N."/>
            <person name="Riley R."/>
            <person name="Savchenko A."/>
            <person name="Shiryaev A."/>
            <person name="Soop K."/>
            <person name="Spirin V."/>
            <person name="Szebenyi C."/>
            <person name="Tomsovsky M."/>
            <person name="Tulloss R.E."/>
            <person name="Uehling J."/>
            <person name="Grigoriev I.V."/>
            <person name="Vagvolgyi C."/>
            <person name="Papp T."/>
            <person name="Martin F.M."/>
            <person name="Miettinen O."/>
            <person name="Hibbett D.S."/>
            <person name="Nagy L.G."/>
        </authorList>
    </citation>
    <scope>NUCLEOTIDE SEQUENCE [LARGE SCALE GENOMIC DNA]</scope>
    <source>
        <strain evidence="13 14">FP101781</strain>
    </source>
</reference>
<evidence type="ECO:0000256" key="3">
    <source>
        <dbReference type="ARBA" id="ARBA00022692"/>
    </source>
</evidence>
<dbReference type="GO" id="GO:0019706">
    <property type="term" value="F:protein-cysteine S-palmitoyltransferase activity"/>
    <property type="evidence" value="ECO:0007669"/>
    <property type="project" value="UniProtKB-EC"/>
</dbReference>
<feature type="transmembrane region" description="Helical" evidence="10">
    <location>
        <begin position="42"/>
        <end position="63"/>
    </location>
</feature>
<dbReference type="AlphaFoldDB" id="A0A4Y7U2G2"/>
<keyword evidence="3 10" id="KW-0812">Transmembrane</keyword>
<keyword evidence="6" id="KW-0564">Palmitate</keyword>
<dbReference type="PROSITE" id="PS50216">
    <property type="entry name" value="DHHC"/>
    <property type="match status" value="1"/>
</dbReference>
<keyword evidence="2 10" id="KW-0808">Transferase</keyword>
<dbReference type="EC" id="2.3.1.225" evidence="10"/>
<keyword evidence="7" id="KW-0449">Lipoprotein</keyword>
<dbReference type="InterPro" id="IPR001594">
    <property type="entry name" value="Palmitoyltrfase_DHHC"/>
</dbReference>
<evidence type="ECO:0000256" key="4">
    <source>
        <dbReference type="ARBA" id="ARBA00022989"/>
    </source>
</evidence>
<dbReference type="STRING" id="71717.A0A4Y7U2G2"/>
<accession>A0A4Y7U2G2</accession>
<dbReference type="Proteomes" id="UP000298030">
    <property type="component" value="Unassembled WGS sequence"/>
</dbReference>
<evidence type="ECO:0000256" key="10">
    <source>
        <dbReference type="RuleBase" id="RU079119"/>
    </source>
</evidence>
<organism evidence="13 14">
    <name type="scientific">Coprinellus micaceus</name>
    <name type="common">Glistening ink-cap mushroom</name>
    <name type="synonym">Coprinus micaceus</name>
    <dbReference type="NCBI Taxonomy" id="71717"/>
    <lineage>
        <taxon>Eukaryota</taxon>
        <taxon>Fungi</taxon>
        <taxon>Dikarya</taxon>
        <taxon>Basidiomycota</taxon>
        <taxon>Agaricomycotina</taxon>
        <taxon>Agaricomycetes</taxon>
        <taxon>Agaricomycetidae</taxon>
        <taxon>Agaricales</taxon>
        <taxon>Agaricineae</taxon>
        <taxon>Psathyrellaceae</taxon>
        <taxon>Coprinellus</taxon>
    </lineage>
</organism>
<comment type="subcellular location">
    <subcellularLocation>
        <location evidence="1">Membrane</location>
        <topology evidence="1">Multi-pass membrane protein</topology>
    </subcellularLocation>
</comment>
<evidence type="ECO:0000256" key="2">
    <source>
        <dbReference type="ARBA" id="ARBA00022679"/>
    </source>
</evidence>
<sequence>MSRRTISVANDIELHPRENGYRPRDDHGGSEHKPQQPWYYRLPLLATMILILAPHPSVIRMLIYHHSRVLQQPRWLAIHAFGIPSLTLLALTSLTVCVTRNPGPVNVRRGEPTRRDSRDDMGLAEALMGATDDDGVGKCWAPKPERAHHCSVCGRCVMKMDHHCPWLASSCIGHRTYPSFIHFLTCTTLLAIYVATVAGQAIMYSLNNPYGVDETTPIHELALTFYGSTVTIVIGPFTAYHYYLVTRNQTTIEQISPFMLLRHLPPLPRLGHSLSDPPIEPELNYTQRQLVKDTHSKLSLYDVGWRKNWAQVFGWEKKWGWVVRLLCGGASPGDGMHYPLNPRAEEMLAKLAEDLVKADRDNS</sequence>
<comment type="caution">
    <text evidence="13">The sequence shown here is derived from an EMBL/GenBank/DDBJ whole genome shotgun (WGS) entry which is preliminary data.</text>
</comment>
<dbReference type="Pfam" id="PF01529">
    <property type="entry name" value="DHHC"/>
    <property type="match status" value="1"/>
</dbReference>
<feature type="domain" description="Palmitoyltransferase DHHC" evidence="12">
    <location>
        <begin position="138"/>
        <end position="255"/>
    </location>
</feature>
<dbReference type="EMBL" id="QPFP01000001">
    <property type="protein sequence ID" value="TEB40029.1"/>
    <property type="molecule type" value="Genomic_DNA"/>
</dbReference>
<comment type="catalytic activity">
    <reaction evidence="9 10">
        <text>L-cysteinyl-[protein] + hexadecanoyl-CoA = S-hexadecanoyl-L-cysteinyl-[protein] + CoA</text>
        <dbReference type="Rhea" id="RHEA:36683"/>
        <dbReference type="Rhea" id="RHEA-COMP:10131"/>
        <dbReference type="Rhea" id="RHEA-COMP:11032"/>
        <dbReference type="ChEBI" id="CHEBI:29950"/>
        <dbReference type="ChEBI" id="CHEBI:57287"/>
        <dbReference type="ChEBI" id="CHEBI:57379"/>
        <dbReference type="ChEBI" id="CHEBI:74151"/>
        <dbReference type="EC" id="2.3.1.225"/>
    </reaction>
</comment>
<feature type="transmembrane region" description="Helical" evidence="10">
    <location>
        <begin position="75"/>
        <end position="99"/>
    </location>
</feature>
<evidence type="ECO:0000256" key="6">
    <source>
        <dbReference type="ARBA" id="ARBA00023139"/>
    </source>
</evidence>
<evidence type="ECO:0000256" key="8">
    <source>
        <dbReference type="ARBA" id="ARBA00023315"/>
    </source>
</evidence>
<keyword evidence="4 10" id="KW-1133">Transmembrane helix</keyword>
<dbReference type="OrthoDB" id="9909019at2759"/>
<gene>
    <name evidence="13" type="ORF">FA13DRAFT_1751164</name>
</gene>
<protein>
    <recommendedName>
        <fullName evidence="10">Palmitoyltransferase</fullName>
        <ecNumber evidence="10">2.3.1.225</ecNumber>
    </recommendedName>
</protein>
<keyword evidence="5 10" id="KW-0472">Membrane</keyword>
<comment type="similarity">
    <text evidence="10">Belongs to the DHHC palmitoyltransferase family.</text>
</comment>
<evidence type="ECO:0000259" key="12">
    <source>
        <dbReference type="Pfam" id="PF01529"/>
    </source>
</evidence>
<evidence type="ECO:0000256" key="9">
    <source>
        <dbReference type="ARBA" id="ARBA00048048"/>
    </source>
</evidence>
<evidence type="ECO:0000313" key="14">
    <source>
        <dbReference type="Proteomes" id="UP000298030"/>
    </source>
</evidence>
<evidence type="ECO:0000256" key="5">
    <source>
        <dbReference type="ARBA" id="ARBA00023136"/>
    </source>
</evidence>
<evidence type="ECO:0000256" key="7">
    <source>
        <dbReference type="ARBA" id="ARBA00023288"/>
    </source>
</evidence>
<keyword evidence="8 10" id="KW-0012">Acyltransferase</keyword>
<feature type="region of interest" description="Disordered" evidence="11">
    <location>
        <begin position="15"/>
        <end position="34"/>
    </location>
</feature>
<comment type="domain">
    <text evidence="10">The DHHC domain is required for palmitoyltransferase activity.</text>
</comment>
<feature type="transmembrane region" description="Helical" evidence="10">
    <location>
        <begin position="223"/>
        <end position="245"/>
    </location>
</feature>
<name>A0A4Y7U2G2_COPMI</name>
<evidence type="ECO:0000313" key="13">
    <source>
        <dbReference type="EMBL" id="TEB40029.1"/>
    </source>
</evidence>
<dbReference type="GO" id="GO:0016020">
    <property type="term" value="C:membrane"/>
    <property type="evidence" value="ECO:0007669"/>
    <property type="project" value="UniProtKB-SubCell"/>
</dbReference>
<feature type="transmembrane region" description="Helical" evidence="10">
    <location>
        <begin position="180"/>
        <end position="203"/>
    </location>
</feature>
<proteinExistence type="inferred from homology"/>
<dbReference type="InterPro" id="IPR039859">
    <property type="entry name" value="PFA4/ZDH16/20/ERF2-like"/>
</dbReference>
<evidence type="ECO:0000256" key="1">
    <source>
        <dbReference type="ARBA" id="ARBA00004141"/>
    </source>
</evidence>
<evidence type="ECO:0000256" key="11">
    <source>
        <dbReference type="SAM" id="MobiDB-lite"/>
    </source>
</evidence>
<dbReference type="PANTHER" id="PTHR12246">
    <property type="entry name" value="PALMITOYLTRANSFERASE ZDHHC16"/>
    <property type="match status" value="1"/>
</dbReference>
<keyword evidence="14" id="KW-1185">Reference proteome</keyword>